<name>I0K768_9BACT</name>
<dbReference type="HOGENOM" id="CLU_2537579_0_0_10"/>
<reference evidence="3 4" key="1">
    <citation type="journal article" date="2012" name="J. Bacteriol.">
        <title>Genome Sequence of Fibrella aestuarina BUZ 2T, a Filamentous Marine Bacterium.</title>
        <authorList>
            <person name="Filippini M."/>
            <person name="Qi W."/>
            <person name="Blom J."/>
            <person name="Goesmann A."/>
            <person name="Smits T.H."/>
            <person name="Bagheri H.C."/>
        </authorList>
    </citation>
    <scope>NUCLEOTIDE SEQUENCE [LARGE SCALE GENOMIC DNA]</scope>
    <source>
        <strain evidence="4">BUZ 2T</strain>
    </source>
</reference>
<sequence>MKINALLLGLGLLVATAAQAQDSMMVKKPQPKPETMPTRRSRGTAKPMPSPKYGTVPDPKRNMDKAPLPPDSSQGTMKRDTVR</sequence>
<dbReference type="KEGG" id="fae:FAES_1962"/>
<protein>
    <submittedName>
        <fullName evidence="3">Uncharacterized protein</fullName>
    </submittedName>
</protein>
<evidence type="ECO:0000256" key="1">
    <source>
        <dbReference type="SAM" id="MobiDB-lite"/>
    </source>
</evidence>
<feature type="region of interest" description="Disordered" evidence="1">
    <location>
        <begin position="22"/>
        <end position="83"/>
    </location>
</feature>
<feature type="chain" id="PRO_5003630266" evidence="2">
    <location>
        <begin position="21"/>
        <end position="83"/>
    </location>
</feature>
<evidence type="ECO:0000256" key="2">
    <source>
        <dbReference type="SAM" id="SignalP"/>
    </source>
</evidence>
<evidence type="ECO:0000313" key="4">
    <source>
        <dbReference type="Proteomes" id="UP000011058"/>
    </source>
</evidence>
<dbReference type="STRING" id="1166018.FAES_1962"/>
<dbReference type="EMBL" id="HE796683">
    <property type="protein sequence ID" value="CCG99971.1"/>
    <property type="molecule type" value="Genomic_DNA"/>
</dbReference>
<feature type="signal peptide" evidence="2">
    <location>
        <begin position="1"/>
        <end position="20"/>
    </location>
</feature>
<dbReference type="AlphaFoldDB" id="I0K768"/>
<proteinExistence type="predicted"/>
<dbReference type="RefSeq" id="WP_015331070.1">
    <property type="nucleotide sequence ID" value="NC_020054.1"/>
</dbReference>
<gene>
    <name evidence="3" type="ORF">FAES_1962</name>
</gene>
<dbReference type="Proteomes" id="UP000011058">
    <property type="component" value="Chromosome"/>
</dbReference>
<evidence type="ECO:0000313" key="3">
    <source>
        <dbReference type="EMBL" id="CCG99971.1"/>
    </source>
</evidence>
<keyword evidence="2" id="KW-0732">Signal</keyword>
<keyword evidence="4" id="KW-1185">Reference proteome</keyword>
<organism evidence="3 4">
    <name type="scientific">Fibrella aestuarina BUZ 2</name>
    <dbReference type="NCBI Taxonomy" id="1166018"/>
    <lineage>
        <taxon>Bacteria</taxon>
        <taxon>Pseudomonadati</taxon>
        <taxon>Bacteroidota</taxon>
        <taxon>Cytophagia</taxon>
        <taxon>Cytophagales</taxon>
        <taxon>Spirosomataceae</taxon>
        <taxon>Fibrella</taxon>
    </lineage>
</organism>
<accession>I0K768</accession>